<gene>
    <name evidence="8" type="ORF">acsn021_28170</name>
</gene>
<keyword evidence="5" id="KW-0653">Protein transport</keyword>
<dbReference type="PANTHER" id="PTHR34982">
    <property type="entry name" value="YOP PROTEINS TRANSLOCATION PROTEIN L"/>
    <property type="match status" value="1"/>
</dbReference>
<proteinExistence type="inferred from homology"/>
<evidence type="ECO:0000256" key="6">
    <source>
        <dbReference type="ARBA" id="ARBA00023225"/>
    </source>
</evidence>
<dbReference type="InterPro" id="IPR051472">
    <property type="entry name" value="T3SS_Stator/FliH"/>
</dbReference>
<evidence type="ECO:0000256" key="5">
    <source>
        <dbReference type="ARBA" id="ARBA00022927"/>
    </source>
</evidence>
<accession>A0A6S6R8C7</accession>
<reference evidence="8 9" key="1">
    <citation type="journal article" date="2016" name="Int. J. Syst. Evol. Microbiol.">
        <title>Descriptions of Anaerotaenia torta gen. nov., sp. nov. and Anaerocolumna cellulosilytica gen. nov., sp. nov. isolated from a methanogenic reactor of cattle waste.</title>
        <authorList>
            <person name="Uek A."/>
            <person name="Ohtaki Y."/>
            <person name="Kaku N."/>
            <person name="Ueki K."/>
        </authorList>
    </citation>
    <scope>NUCLEOTIDE SEQUENCE [LARGE SCALE GENOMIC DNA]</scope>
    <source>
        <strain evidence="8 9">SN021</strain>
    </source>
</reference>
<dbReference type="AlphaFoldDB" id="A0A6S6R8C7"/>
<dbReference type="Proteomes" id="UP000515561">
    <property type="component" value="Chromosome"/>
</dbReference>
<evidence type="ECO:0000313" key="8">
    <source>
        <dbReference type="EMBL" id="BCJ95248.1"/>
    </source>
</evidence>
<evidence type="ECO:0000256" key="4">
    <source>
        <dbReference type="ARBA" id="ARBA00022795"/>
    </source>
</evidence>
<organism evidence="8 9">
    <name type="scientific">Anaerocolumna cellulosilytica</name>
    <dbReference type="NCBI Taxonomy" id="433286"/>
    <lineage>
        <taxon>Bacteria</taxon>
        <taxon>Bacillati</taxon>
        <taxon>Bacillota</taxon>
        <taxon>Clostridia</taxon>
        <taxon>Lachnospirales</taxon>
        <taxon>Lachnospiraceae</taxon>
        <taxon>Anaerocolumna</taxon>
    </lineage>
</organism>
<comment type="function">
    <text evidence="1">Needed for flagellar regrowth and assembly.</text>
</comment>
<evidence type="ECO:0000259" key="7">
    <source>
        <dbReference type="Pfam" id="PF02108"/>
    </source>
</evidence>
<evidence type="ECO:0000256" key="1">
    <source>
        <dbReference type="ARBA" id="ARBA00003041"/>
    </source>
</evidence>
<evidence type="ECO:0000313" key="9">
    <source>
        <dbReference type="Proteomes" id="UP000515561"/>
    </source>
</evidence>
<dbReference type="GO" id="GO:0015031">
    <property type="term" value="P:protein transport"/>
    <property type="evidence" value="ECO:0007669"/>
    <property type="project" value="UniProtKB-KW"/>
</dbReference>
<dbReference type="GO" id="GO:0005829">
    <property type="term" value="C:cytosol"/>
    <property type="evidence" value="ECO:0007669"/>
    <property type="project" value="TreeGrafter"/>
</dbReference>
<dbReference type="GO" id="GO:0044781">
    <property type="term" value="P:bacterial-type flagellum organization"/>
    <property type="evidence" value="ECO:0007669"/>
    <property type="project" value="UniProtKB-KW"/>
</dbReference>
<protein>
    <recommendedName>
        <fullName evidence="7">Flagellar assembly protein FliH/Type III secretion system HrpE domain-containing protein</fullName>
    </recommendedName>
</protein>
<keyword evidence="3" id="KW-0813">Transport</keyword>
<keyword evidence="9" id="KW-1185">Reference proteome</keyword>
<dbReference type="KEGG" id="acel:acsn021_28170"/>
<dbReference type="PANTHER" id="PTHR34982:SF1">
    <property type="entry name" value="FLAGELLAR ASSEMBLY PROTEIN FLIH"/>
    <property type="match status" value="1"/>
</dbReference>
<dbReference type="SUPFAM" id="SSF160527">
    <property type="entry name" value="V-type ATPase subunit E-like"/>
    <property type="match status" value="1"/>
</dbReference>
<dbReference type="Pfam" id="PF02108">
    <property type="entry name" value="FliH"/>
    <property type="match status" value="1"/>
</dbReference>
<keyword evidence="4" id="KW-1005">Bacterial flagellum biogenesis</keyword>
<evidence type="ECO:0000256" key="3">
    <source>
        <dbReference type="ARBA" id="ARBA00022448"/>
    </source>
</evidence>
<dbReference type="EMBL" id="AP023367">
    <property type="protein sequence ID" value="BCJ95248.1"/>
    <property type="molecule type" value="Genomic_DNA"/>
</dbReference>
<dbReference type="InterPro" id="IPR018035">
    <property type="entry name" value="Flagellar_FliH/T3SS_HrpE"/>
</dbReference>
<feature type="domain" description="Flagellar assembly protein FliH/Type III secretion system HrpE" evidence="7">
    <location>
        <begin position="147"/>
        <end position="264"/>
    </location>
</feature>
<keyword evidence="6" id="KW-1006">Bacterial flagellum protein export</keyword>
<name>A0A6S6R8C7_9FIRM</name>
<sequence>MSNIIKSRYVYVDGGEKKVIDSNERSEEFRLIDFLNRKRESVDHSETEGQHPPDLDGFTQGIAATIVDIAVEQEEIPQKTPEEILREAQEQATEEAERIIKEAEEAAAATSEKMYEEAKSRGYAEGLKKGMEEADEMKRDLQEAKIRQEEEFSEQLLLLEPQLADILTMLLEKMTGVLAKEYKQIVYHLIHNAMYHADNSKNFIIKISKEDYESVHSRIAELLTLVSPETVIEVVIDKELTKNQCMIETDTSIIDCSLDTQLNNLMRDIKLLSIQTE</sequence>
<comment type="similarity">
    <text evidence="2">Belongs to the FliH family.</text>
</comment>
<dbReference type="RefSeq" id="WP_184093922.1">
    <property type="nucleotide sequence ID" value="NZ_AP023367.1"/>
</dbReference>
<evidence type="ECO:0000256" key="2">
    <source>
        <dbReference type="ARBA" id="ARBA00006602"/>
    </source>
</evidence>